<keyword evidence="28" id="KW-1185">Reference proteome</keyword>
<name>A7RMP9_NEMVE</name>
<evidence type="ECO:0000256" key="21">
    <source>
        <dbReference type="ARBA" id="ARBA00031858"/>
    </source>
</evidence>
<dbReference type="PANTHER" id="PTHR24058:SF103">
    <property type="entry name" value="SERINE_THREONINE-PROTEIN KINASE PRP4 HOMOLOG"/>
    <property type="match status" value="1"/>
</dbReference>
<evidence type="ECO:0000256" key="25">
    <source>
        <dbReference type="SAM" id="MobiDB-lite"/>
    </source>
</evidence>
<accession>A7RMP9</accession>
<dbReference type="GO" id="GO:0000776">
    <property type="term" value="C:kinetochore"/>
    <property type="evidence" value="ECO:0007669"/>
    <property type="project" value="UniProtKB-KW"/>
</dbReference>
<keyword evidence="7" id="KW-0597">Phosphoprotein</keyword>
<evidence type="ECO:0000256" key="2">
    <source>
        <dbReference type="ARBA" id="ARBA00004629"/>
    </source>
</evidence>
<comment type="subunit">
    <text evidence="22">Interacts with CLK1 C-terminus. Associates with the U5 snRNP and NCOR1 deacetylase complexes. Identified in the spliceosome C complex.</text>
</comment>
<dbReference type="GO" id="GO:0005681">
    <property type="term" value="C:spliceosomal complex"/>
    <property type="evidence" value="ECO:0007669"/>
    <property type="project" value="UniProtKB-KW"/>
</dbReference>
<keyword evidence="12" id="KW-0418">Kinase</keyword>
<evidence type="ECO:0000256" key="13">
    <source>
        <dbReference type="ARBA" id="ARBA00022838"/>
    </source>
</evidence>
<reference evidence="27 28" key="1">
    <citation type="journal article" date="2007" name="Science">
        <title>Sea anemone genome reveals ancestral eumetazoan gene repertoire and genomic organization.</title>
        <authorList>
            <person name="Putnam N.H."/>
            <person name="Srivastava M."/>
            <person name="Hellsten U."/>
            <person name="Dirks B."/>
            <person name="Chapman J."/>
            <person name="Salamov A."/>
            <person name="Terry A."/>
            <person name="Shapiro H."/>
            <person name="Lindquist E."/>
            <person name="Kapitonov V.V."/>
            <person name="Jurka J."/>
            <person name="Genikhovich G."/>
            <person name="Grigoriev I.V."/>
            <person name="Lucas S.M."/>
            <person name="Steele R.E."/>
            <person name="Finnerty J.R."/>
            <person name="Technau U."/>
            <person name="Martindale M.Q."/>
            <person name="Rokhsar D.S."/>
        </authorList>
    </citation>
    <scope>NUCLEOTIDE SEQUENCE [LARGE SCALE GENOMIC DNA]</scope>
    <source>
        <strain evidence="28">CH2 X CH6</strain>
    </source>
</reference>
<dbReference type="GO" id="GO:0005524">
    <property type="term" value="F:ATP binding"/>
    <property type="evidence" value="ECO:0007669"/>
    <property type="project" value="UniProtKB-KW"/>
</dbReference>
<dbReference type="GO" id="GO:0045292">
    <property type="term" value="P:mRNA cis splicing, via spliceosome"/>
    <property type="evidence" value="ECO:0007669"/>
    <property type="project" value="InterPro"/>
</dbReference>
<keyword evidence="4" id="KW-0158">Chromosome</keyword>
<evidence type="ECO:0000256" key="8">
    <source>
        <dbReference type="ARBA" id="ARBA00022664"/>
    </source>
</evidence>
<keyword evidence="10" id="KW-0747">Spliceosome</keyword>
<feature type="compositionally biased region" description="Basic and acidic residues" evidence="25">
    <location>
        <begin position="105"/>
        <end position="115"/>
    </location>
</feature>
<evidence type="ECO:0000256" key="7">
    <source>
        <dbReference type="ARBA" id="ARBA00022553"/>
    </source>
</evidence>
<feature type="compositionally biased region" description="Polar residues" evidence="25">
    <location>
        <begin position="57"/>
        <end position="66"/>
    </location>
</feature>
<keyword evidence="13" id="KW-0995">Kinetochore</keyword>
<keyword evidence="11" id="KW-0547">Nucleotide-binding</keyword>
<dbReference type="PROSITE" id="PS00108">
    <property type="entry name" value="PROTEIN_KINASE_ST"/>
    <property type="match status" value="1"/>
</dbReference>
<feature type="compositionally biased region" description="Acidic residues" evidence="25">
    <location>
        <begin position="68"/>
        <end position="83"/>
    </location>
</feature>
<feature type="domain" description="Protein kinase" evidence="26">
    <location>
        <begin position="182"/>
        <end position="498"/>
    </location>
</feature>
<dbReference type="Proteomes" id="UP000001593">
    <property type="component" value="Unassembled WGS sequence"/>
</dbReference>
<gene>
    <name evidence="27" type="ORF">NEMVEDRAFT_v1g86706</name>
</gene>
<evidence type="ECO:0000256" key="6">
    <source>
        <dbReference type="ARBA" id="ARBA00022527"/>
    </source>
</evidence>
<protein>
    <recommendedName>
        <fullName evidence="20">Serine/threonine-protein kinase PRP4 homolog</fullName>
        <ecNumber evidence="3">2.7.11.1</ecNumber>
    </recommendedName>
    <alternativeName>
        <fullName evidence="21">PRP4 pre-mRNA-processing factor 4 homolog</fullName>
    </alternativeName>
</protein>
<evidence type="ECO:0000256" key="3">
    <source>
        <dbReference type="ARBA" id="ARBA00012513"/>
    </source>
</evidence>
<dbReference type="InterPro" id="IPR044092">
    <property type="entry name" value="STKc_PRP4"/>
</dbReference>
<keyword evidence="9" id="KW-0808">Transferase</keyword>
<dbReference type="Gene3D" id="3.30.200.20">
    <property type="entry name" value="Phosphorylase Kinase, domain 1"/>
    <property type="match status" value="1"/>
</dbReference>
<dbReference type="SMART" id="SM00220">
    <property type="entry name" value="S_TKc"/>
    <property type="match status" value="1"/>
</dbReference>
<keyword evidence="17" id="KW-0508">mRNA splicing</keyword>
<keyword evidence="5" id="KW-1017">Isopeptide bond</keyword>
<dbReference type="eggNOG" id="KOG0670">
    <property type="taxonomic scope" value="Eukaryota"/>
</dbReference>
<keyword evidence="14" id="KW-0067">ATP-binding</keyword>
<evidence type="ECO:0000256" key="14">
    <source>
        <dbReference type="ARBA" id="ARBA00022840"/>
    </source>
</evidence>
<evidence type="ECO:0000256" key="16">
    <source>
        <dbReference type="ARBA" id="ARBA00022990"/>
    </source>
</evidence>
<keyword evidence="15" id="KW-0832">Ubl conjugation</keyword>
<evidence type="ECO:0000256" key="10">
    <source>
        <dbReference type="ARBA" id="ARBA00022728"/>
    </source>
</evidence>
<dbReference type="EC" id="2.7.11.1" evidence="3"/>
<evidence type="ECO:0000256" key="17">
    <source>
        <dbReference type="ARBA" id="ARBA00023187"/>
    </source>
</evidence>
<dbReference type="InterPro" id="IPR050494">
    <property type="entry name" value="Ser_Thr_dual-spec_kinase"/>
</dbReference>
<dbReference type="SUPFAM" id="SSF56112">
    <property type="entry name" value="Protein kinase-like (PK-like)"/>
    <property type="match status" value="1"/>
</dbReference>
<dbReference type="Pfam" id="PF00069">
    <property type="entry name" value="Pkinase"/>
    <property type="match status" value="1"/>
</dbReference>
<organism evidence="27 28">
    <name type="scientific">Nematostella vectensis</name>
    <name type="common">Starlet sea anemone</name>
    <dbReference type="NCBI Taxonomy" id="45351"/>
    <lineage>
        <taxon>Eukaryota</taxon>
        <taxon>Metazoa</taxon>
        <taxon>Cnidaria</taxon>
        <taxon>Anthozoa</taxon>
        <taxon>Hexacorallia</taxon>
        <taxon>Actiniaria</taxon>
        <taxon>Edwardsiidae</taxon>
        <taxon>Nematostella</taxon>
    </lineage>
</organism>
<keyword evidence="8" id="KW-0507">mRNA processing</keyword>
<dbReference type="InterPro" id="IPR011009">
    <property type="entry name" value="Kinase-like_dom_sf"/>
</dbReference>
<evidence type="ECO:0000256" key="23">
    <source>
        <dbReference type="ARBA" id="ARBA00048659"/>
    </source>
</evidence>
<proteinExistence type="inferred from homology"/>
<dbReference type="FunFam" id="3.30.200.20:FF:000123">
    <property type="entry name" value="serine/threonine-protein kinase PRP4 homolog"/>
    <property type="match status" value="1"/>
</dbReference>
<feature type="region of interest" description="Disordered" evidence="25">
    <location>
        <begin position="39"/>
        <end position="128"/>
    </location>
</feature>
<evidence type="ECO:0000256" key="18">
    <source>
        <dbReference type="ARBA" id="ARBA00023242"/>
    </source>
</evidence>
<dbReference type="PROSITE" id="PS50011">
    <property type="entry name" value="PROTEIN_KINASE_DOM"/>
    <property type="match status" value="1"/>
</dbReference>
<comment type="catalytic activity">
    <reaction evidence="23">
        <text>L-threonyl-[protein] + ATP = O-phospho-L-threonyl-[protein] + ADP + H(+)</text>
        <dbReference type="Rhea" id="RHEA:46608"/>
        <dbReference type="Rhea" id="RHEA-COMP:11060"/>
        <dbReference type="Rhea" id="RHEA-COMP:11605"/>
        <dbReference type="ChEBI" id="CHEBI:15378"/>
        <dbReference type="ChEBI" id="CHEBI:30013"/>
        <dbReference type="ChEBI" id="CHEBI:30616"/>
        <dbReference type="ChEBI" id="CHEBI:61977"/>
        <dbReference type="ChEBI" id="CHEBI:456216"/>
        <dbReference type="EC" id="2.7.11.1"/>
    </reaction>
    <physiologicalReaction direction="left-to-right" evidence="23">
        <dbReference type="Rhea" id="RHEA:46609"/>
    </physiologicalReaction>
</comment>
<dbReference type="InterPro" id="IPR008271">
    <property type="entry name" value="Ser/Thr_kinase_AS"/>
</dbReference>
<dbReference type="CDD" id="cd14135">
    <property type="entry name" value="STKc_PRP4"/>
    <property type="match status" value="1"/>
</dbReference>
<evidence type="ECO:0000256" key="12">
    <source>
        <dbReference type="ARBA" id="ARBA00022777"/>
    </source>
</evidence>
<evidence type="ECO:0000256" key="1">
    <source>
        <dbReference type="ARBA" id="ARBA00004123"/>
    </source>
</evidence>
<evidence type="ECO:0000256" key="5">
    <source>
        <dbReference type="ARBA" id="ARBA00022499"/>
    </source>
</evidence>
<dbReference type="InterPro" id="IPR000719">
    <property type="entry name" value="Prot_kinase_dom"/>
</dbReference>
<evidence type="ECO:0000256" key="9">
    <source>
        <dbReference type="ARBA" id="ARBA00022679"/>
    </source>
</evidence>
<evidence type="ECO:0000256" key="24">
    <source>
        <dbReference type="ARBA" id="ARBA00048977"/>
    </source>
</evidence>
<evidence type="ECO:0000313" key="28">
    <source>
        <dbReference type="Proteomes" id="UP000001593"/>
    </source>
</evidence>
<evidence type="ECO:0000256" key="11">
    <source>
        <dbReference type="ARBA" id="ARBA00022741"/>
    </source>
</evidence>
<evidence type="ECO:0000313" key="27">
    <source>
        <dbReference type="EMBL" id="EDO47304.1"/>
    </source>
</evidence>
<dbReference type="STRING" id="45351.A7RMP9"/>
<dbReference type="InParanoid" id="A7RMP9"/>
<evidence type="ECO:0000259" key="26">
    <source>
        <dbReference type="PROSITE" id="PS50011"/>
    </source>
</evidence>
<keyword evidence="18" id="KW-0539">Nucleus</keyword>
<dbReference type="GO" id="GO:0004674">
    <property type="term" value="F:protein serine/threonine kinase activity"/>
    <property type="evidence" value="ECO:0000318"/>
    <property type="project" value="GO_Central"/>
</dbReference>
<dbReference type="HOGENOM" id="CLU_000288_5_5_1"/>
<comment type="subcellular location">
    <subcellularLocation>
        <location evidence="2">Chromosome</location>
        <location evidence="2">Centromere</location>
        <location evidence="2">Kinetochore</location>
    </subcellularLocation>
    <subcellularLocation>
        <location evidence="1">Nucleus</location>
    </subcellularLocation>
</comment>
<dbReference type="OMA" id="PEIIMGH"/>
<dbReference type="PANTHER" id="PTHR24058">
    <property type="entry name" value="DUAL SPECIFICITY PROTEIN KINASE"/>
    <property type="match status" value="1"/>
</dbReference>
<evidence type="ECO:0000256" key="22">
    <source>
        <dbReference type="ARBA" id="ARBA00046964"/>
    </source>
</evidence>
<evidence type="ECO:0000256" key="15">
    <source>
        <dbReference type="ARBA" id="ARBA00022843"/>
    </source>
</evidence>
<evidence type="ECO:0000256" key="19">
    <source>
        <dbReference type="ARBA" id="ARBA00023596"/>
    </source>
</evidence>
<keyword evidence="16" id="KW-0007">Acetylation</keyword>
<sequence>MSNKVFTLSSNELVNFELDSDEEDVDKIIERRRRQRQAIVRKYLPPGATPGSLPPSAATSVTSQGASDDSDSDENSTDSEDSDTVEKRATADLESDLAFADQEDGENKSEGKENEQQEGEEETSKNGDMFAKDDMFSEHYSSPANAMMKIDSTKENPNLTDNWDDADGYYRVRIGELLDKRYNVYGFSGSGVFSNVVRARDQARGSQEVVVKIIRNNEMMHKTGLKELEFLKKLNDADPDDKYHCLRLYRHFFHKNHLCLVFESLHMNLREVLRKYGQNVGLHIKAVRSYSQQLFLALKLMKRTGILHADIKPDNILVNDSKLMVKLCDFGSALATGGCDITPYLVSRFYRAPEIIIGSKYDYPIDLWSVGCTIYELHTGKIMFPGKSNNEMLKLMMDYKGKMPNKMIRRGLLKERHFDDSCNFLYYEVDKITQREKTTVLSAINPNKDVMESLFGYHKLNDEHKRKVNQLKDLLDKILMLDPSKRLSLNQALTHPFITEKI</sequence>
<dbReference type="FunFam" id="1.10.510.10:FF:000078">
    <property type="entry name" value="Serine/threonine-protein kinase PRP4 homolog"/>
    <property type="match status" value="1"/>
</dbReference>
<dbReference type="PhylomeDB" id="A7RMP9"/>
<comment type="catalytic activity">
    <reaction evidence="24">
        <text>L-seryl-[protein] + ATP = O-phospho-L-seryl-[protein] + ADP + H(+)</text>
        <dbReference type="Rhea" id="RHEA:17989"/>
        <dbReference type="Rhea" id="RHEA-COMP:9863"/>
        <dbReference type="Rhea" id="RHEA-COMP:11604"/>
        <dbReference type="ChEBI" id="CHEBI:15378"/>
        <dbReference type="ChEBI" id="CHEBI:29999"/>
        <dbReference type="ChEBI" id="CHEBI:30616"/>
        <dbReference type="ChEBI" id="CHEBI:83421"/>
        <dbReference type="ChEBI" id="CHEBI:456216"/>
        <dbReference type="EC" id="2.7.11.1"/>
    </reaction>
    <physiologicalReaction direction="left-to-right" evidence="24">
        <dbReference type="Rhea" id="RHEA:17990"/>
    </physiologicalReaction>
</comment>
<dbReference type="EMBL" id="DS469520">
    <property type="protein sequence ID" value="EDO47304.1"/>
    <property type="molecule type" value="Genomic_DNA"/>
</dbReference>
<evidence type="ECO:0000256" key="4">
    <source>
        <dbReference type="ARBA" id="ARBA00022454"/>
    </source>
</evidence>
<keyword evidence="6" id="KW-0723">Serine/threonine-protein kinase</keyword>
<dbReference type="AlphaFoldDB" id="A7RMP9"/>
<comment type="similarity">
    <text evidence="19">Belongs to the protein kinase superfamily. CMGC Ser/Thr protein kinase family.</text>
</comment>
<dbReference type="Gene3D" id="1.10.510.10">
    <property type="entry name" value="Transferase(Phosphotransferase) domain 1"/>
    <property type="match status" value="1"/>
</dbReference>
<evidence type="ECO:0000256" key="20">
    <source>
        <dbReference type="ARBA" id="ARBA00023637"/>
    </source>
</evidence>